<dbReference type="SMART" id="SM00388">
    <property type="entry name" value="HisKA"/>
    <property type="match status" value="1"/>
</dbReference>
<evidence type="ECO:0000256" key="16">
    <source>
        <dbReference type="PROSITE-ProRule" id="PRU00110"/>
    </source>
</evidence>
<feature type="modified residue" description="Phosphohistidine" evidence="16">
    <location>
        <position position="2443"/>
    </location>
</feature>
<accession>A0A1S7LFG9</accession>
<feature type="domain" description="PAS" evidence="23">
    <location>
        <begin position="1714"/>
        <end position="1784"/>
    </location>
</feature>
<dbReference type="EC" id="2.7.13.3" evidence="3"/>
<dbReference type="Gene3D" id="3.30.450.20">
    <property type="entry name" value="PAS domain"/>
    <property type="match status" value="4"/>
</dbReference>
<dbReference type="Pfam" id="PF12860">
    <property type="entry name" value="PAS_7"/>
    <property type="match status" value="1"/>
</dbReference>
<dbReference type="SMART" id="SM00091">
    <property type="entry name" value="PAS"/>
    <property type="match status" value="4"/>
</dbReference>
<dbReference type="InterPro" id="IPR013767">
    <property type="entry name" value="PAS_fold"/>
</dbReference>
<protein>
    <recommendedName>
        <fullName evidence="15">Sensory/regulatory protein RpfC</fullName>
        <ecNumber evidence="3">2.7.13.3</ecNumber>
    </recommendedName>
</protein>
<evidence type="ECO:0000256" key="9">
    <source>
        <dbReference type="ARBA" id="ARBA00022777"/>
    </source>
</evidence>
<keyword evidence="5 17" id="KW-0597">Phosphoprotein</keyword>
<feature type="domain" description="PAC" evidence="24">
    <location>
        <begin position="1220"/>
        <end position="1274"/>
    </location>
</feature>
<dbReference type="SMART" id="SM00448">
    <property type="entry name" value="REC"/>
    <property type="match status" value="2"/>
</dbReference>
<comment type="subcellular location">
    <subcellularLocation>
        <location evidence="2">Cell membrane</location>
        <topology evidence="2">Multi-pass membrane protein</topology>
    </subcellularLocation>
</comment>
<dbReference type="InterPro" id="IPR001610">
    <property type="entry name" value="PAC"/>
</dbReference>
<evidence type="ECO:0000256" key="14">
    <source>
        <dbReference type="ARBA" id="ARBA00064003"/>
    </source>
</evidence>
<dbReference type="PROSITE" id="PS50110">
    <property type="entry name" value="RESPONSE_REGULATORY"/>
    <property type="match status" value="2"/>
</dbReference>
<evidence type="ECO:0000256" key="7">
    <source>
        <dbReference type="ARBA" id="ARBA00022692"/>
    </source>
</evidence>
<dbReference type="SUPFAM" id="SSF53850">
    <property type="entry name" value="Periplasmic binding protein-like II"/>
    <property type="match status" value="1"/>
</dbReference>
<evidence type="ECO:0000256" key="3">
    <source>
        <dbReference type="ARBA" id="ARBA00012438"/>
    </source>
</evidence>
<dbReference type="PROSITE" id="PS50112">
    <property type="entry name" value="PAS"/>
    <property type="match status" value="2"/>
</dbReference>
<dbReference type="Gene3D" id="2.10.70.100">
    <property type="match status" value="1"/>
</dbReference>
<evidence type="ECO:0000259" key="22">
    <source>
        <dbReference type="PROSITE" id="PS50110"/>
    </source>
</evidence>
<dbReference type="InterPro" id="IPR028082">
    <property type="entry name" value="Peripla_BP_I"/>
</dbReference>
<feature type="domain" description="Response regulatory" evidence="22">
    <location>
        <begin position="2241"/>
        <end position="2357"/>
    </location>
</feature>
<dbReference type="Pfam" id="PF00989">
    <property type="entry name" value="PAS"/>
    <property type="match status" value="1"/>
</dbReference>
<evidence type="ECO:0000256" key="19">
    <source>
        <dbReference type="SAM" id="Phobius"/>
    </source>
</evidence>
<dbReference type="InterPro" id="IPR004358">
    <property type="entry name" value="Sig_transdc_His_kin-like_C"/>
</dbReference>
<dbReference type="FunFam" id="3.30.565.10:FF:000010">
    <property type="entry name" value="Sensor histidine kinase RcsC"/>
    <property type="match status" value="1"/>
</dbReference>
<dbReference type="InterPro" id="IPR018771">
    <property type="entry name" value="PocR_dom"/>
</dbReference>
<feature type="chain" id="PRO_5013114321" description="Sensory/regulatory protein RpfC" evidence="20">
    <location>
        <begin position="17"/>
        <end position="2675"/>
    </location>
</feature>
<dbReference type="SMART" id="SM00062">
    <property type="entry name" value="PBPb"/>
    <property type="match status" value="1"/>
</dbReference>
<dbReference type="PRINTS" id="PR00344">
    <property type="entry name" value="BCTRLSENSOR"/>
</dbReference>
<feature type="modified residue" description="4-aspartylphosphate" evidence="17">
    <location>
        <position position="2143"/>
    </location>
</feature>
<feature type="domain" description="PAS" evidence="23">
    <location>
        <begin position="1275"/>
        <end position="1327"/>
    </location>
</feature>
<keyword evidence="9" id="KW-0418">Kinase</keyword>
<feature type="domain" description="HPt" evidence="25">
    <location>
        <begin position="2404"/>
        <end position="2498"/>
    </location>
</feature>
<dbReference type="PROSITE" id="PS50109">
    <property type="entry name" value="HIS_KIN"/>
    <property type="match status" value="1"/>
</dbReference>
<keyword evidence="11 19" id="KW-1133">Transmembrane helix</keyword>
<keyword evidence="6 26" id="KW-0808">Transferase</keyword>
<evidence type="ECO:0000256" key="20">
    <source>
        <dbReference type="SAM" id="SignalP"/>
    </source>
</evidence>
<dbReference type="Pfam" id="PF01627">
    <property type="entry name" value="Hpt"/>
    <property type="match status" value="1"/>
</dbReference>
<dbReference type="InterPro" id="IPR013656">
    <property type="entry name" value="PAS_4"/>
</dbReference>
<evidence type="ECO:0000256" key="13">
    <source>
        <dbReference type="ARBA" id="ARBA00023136"/>
    </source>
</evidence>
<evidence type="ECO:0000259" key="21">
    <source>
        <dbReference type="PROSITE" id="PS50109"/>
    </source>
</evidence>
<dbReference type="Pfam" id="PF10114">
    <property type="entry name" value="PocR"/>
    <property type="match status" value="1"/>
</dbReference>
<dbReference type="Gene3D" id="1.20.120.160">
    <property type="entry name" value="HPT domain"/>
    <property type="match status" value="1"/>
</dbReference>
<dbReference type="Pfam" id="PF00497">
    <property type="entry name" value="SBP_bac_3"/>
    <property type="match status" value="1"/>
</dbReference>
<comment type="subunit">
    <text evidence="14">At low DSF concentrations, interacts with RpfF.</text>
</comment>
<evidence type="ECO:0000256" key="6">
    <source>
        <dbReference type="ARBA" id="ARBA00022679"/>
    </source>
</evidence>
<feature type="coiled-coil region" evidence="18">
    <location>
        <begin position="1679"/>
        <end position="1706"/>
    </location>
</feature>
<dbReference type="PROSITE" id="PS50113">
    <property type="entry name" value="PAC"/>
    <property type="match status" value="3"/>
</dbReference>
<feature type="transmembrane region" description="Helical" evidence="19">
    <location>
        <begin position="611"/>
        <end position="633"/>
    </location>
</feature>
<keyword evidence="8" id="KW-0547">Nucleotide-binding</keyword>
<evidence type="ECO:0000256" key="15">
    <source>
        <dbReference type="ARBA" id="ARBA00068150"/>
    </source>
</evidence>
<evidence type="ECO:0000313" key="26">
    <source>
        <dbReference type="EMBL" id="CRH05695.1"/>
    </source>
</evidence>
<feature type="transmembrane region" description="Helical" evidence="19">
    <location>
        <begin position="654"/>
        <end position="674"/>
    </location>
</feature>
<dbReference type="InterPro" id="IPR000700">
    <property type="entry name" value="PAS-assoc_C"/>
</dbReference>
<dbReference type="InterPro" id="IPR003661">
    <property type="entry name" value="HisK_dim/P_dom"/>
</dbReference>
<evidence type="ECO:0000259" key="24">
    <source>
        <dbReference type="PROSITE" id="PS50113"/>
    </source>
</evidence>
<dbReference type="SUPFAM" id="SSF55874">
    <property type="entry name" value="ATPase domain of HSP90 chaperone/DNA topoisomerase II/histidine kinase"/>
    <property type="match status" value="1"/>
</dbReference>
<keyword evidence="20" id="KW-0732">Signal</keyword>
<evidence type="ECO:0000256" key="5">
    <source>
        <dbReference type="ARBA" id="ARBA00022553"/>
    </source>
</evidence>
<dbReference type="InterPro" id="IPR001789">
    <property type="entry name" value="Sig_transdc_resp-reg_receiver"/>
</dbReference>
<dbReference type="InterPro" id="IPR036641">
    <property type="entry name" value="HPT_dom_sf"/>
</dbReference>
<feature type="domain" description="PAC" evidence="24">
    <location>
        <begin position="1354"/>
        <end position="1406"/>
    </location>
</feature>
<keyword evidence="12" id="KW-0902">Two-component regulatory system</keyword>
<dbReference type="Pfam" id="PF00512">
    <property type="entry name" value="HisKA"/>
    <property type="match status" value="1"/>
</dbReference>
<keyword evidence="4" id="KW-1003">Cell membrane</keyword>
<keyword evidence="18" id="KW-0175">Coiled coil</keyword>
<dbReference type="SUPFAM" id="SSF55785">
    <property type="entry name" value="PYP-like sensor domain (PAS domain)"/>
    <property type="match status" value="3"/>
</dbReference>
<dbReference type="CDD" id="cd01007">
    <property type="entry name" value="PBP2_BvgS_HisK_like"/>
    <property type="match status" value="1"/>
</dbReference>
<dbReference type="Pfam" id="PF13407">
    <property type="entry name" value="Peripla_BP_4"/>
    <property type="match status" value="1"/>
</dbReference>
<evidence type="ECO:0000256" key="17">
    <source>
        <dbReference type="PROSITE-ProRule" id="PRU00169"/>
    </source>
</evidence>
<dbReference type="Gene3D" id="1.10.287.130">
    <property type="match status" value="1"/>
</dbReference>
<keyword evidence="7 19" id="KW-0812">Transmembrane</keyword>
<dbReference type="CDD" id="cd00130">
    <property type="entry name" value="PAS"/>
    <property type="match status" value="3"/>
</dbReference>
<name>A0A1S7LFG9_MAGMO</name>
<dbReference type="CDD" id="cd00088">
    <property type="entry name" value="HPT"/>
    <property type="match status" value="1"/>
</dbReference>
<dbReference type="Gene3D" id="3.40.50.2300">
    <property type="match status" value="4"/>
</dbReference>
<dbReference type="InterPro" id="IPR035965">
    <property type="entry name" value="PAS-like_dom_sf"/>
</dbReference>
<feature type="domain" description="PAC" evidence="24">
    <location>
        <begin position="1787"/>
        <end position="1838"/>
    </location>
</feature>
<dbReference type="InterPro" id="IPR001638">
    <property type="entry name" value="Solute-binding_3/MltF_N"/>
</dbReference>
<feature type="modified residue" description="4-aspartylphosphate" evidence="17">
    <location>
        <position position="2290"/>
    </location>
</feature>
<comment type="catalytic activity">
    <reaction evidence="1">
        <text>ATP + protein L-histidine = ADP + protein N-phospho-L-histidine.</text>
        <dbReference type="EC" id="2.7.13.3"/>
    </reaction>
</comment>
<dbReference type="Pfam" id="PF08447">
    <property type="entry name" value="PAS_3"/>
    <property type="match status" value="1"/>
</dbReference>
<dbReference type="InterPro" id="IPR000014">
    <property type="entry name" value="PAS"/>
</dbReference>
<keyword evidence="13 19" id="KW-0472">Membrane</keyword>
<dbReference type="FunFam" id="1.10.287.130:FF:000002">
    <property type="entry name" value="Two-component osmosensing histidine kinase"/>
    <property type="match status" value="1"/>
</dbReference>
<dbReference type="SMART" id="SM00387">
    <property type="entry name" value="HATPase_c"/>
    <property type="match status" value="1"/>
</dbReference>
<dbReference type="InterPro" id="IPR005467">
    <property type="entry name" value="His_kinase_dom"/>
</dbReference>
<dbReference type="EMBL" id="LO017727">
    <property type="protein sequence ID" value="CRH05695.1"/>
    <property type="molecule type" value="Genomic_DNA"/>
</dbReference>
<dbReference type="GO" id="GO:0000155">
    <property type="term" value="F:phosphorelay sensor kinase activity"/>
    <property type="evidence" value="ECO:0007669"/>
    <property type="project" value="InterPro"/>
</dbReference>
<evidence type="ECO:0000256" key="18">
    <source>
        <dbReference type="SAM" id="Coils"/>
    </source>
</evidence>
<dbReference type="SUPFAM" id="SSF47384">
    <property type="entry name" value="Homodimeric domain of signal transducing histidine kinase"/>
    <property type="match status" value="1"/>
</dbReference>
<evidence type="ECO:0000256" key="10">
    <source>
        <dbReference type="ARBA" id="ARBA00022840"/>
    </source>
</evidence>
<dbReference type="InterPro" id="IPR025997">
    <property type="entry name" value="SBP_2_dom"/>
</dbReference>
<evidence type="ECO:0000256" key="4">
    <source>
        <dbReference type="ARBA" id="ARBA00022475"/>
    </source>
</evidence>
<keyword evidence="10" id="KW-0067">ATP-binding</keyword>
<dbReference type="CDD" id="cd16922">
    <property type="entry name" value="HATPase_EvgS-ArcB-TorS-like"/>
    <property type="match status" value="1"/>
</dbReference>
<dbReference type="InterPro" id="IPR036890">
    <property type="entry name" value="HATPase_C_sf"/>
</dbReference>
<reference evidence="26" key="1">
    <citation type="submission" date="2015-04" db="EMBL/GenBank/DDBJ databases">
        <authorList>
            <person name="Syromyatnikov M.Y."/>
            <person name="Popov V.N."/>
        </authorList>
    </citation>
    <scope>NUCLEOTIDE SEQUENCE</scope>
    <source>
        <strain evidence="26">MO-1</strain>
    </source>
</reference>
<dbReference type="GO" id="GO:0005886">
    <property type="term" value="C:plasma membrane"/>
    <property type="evidence" value="ECO:0007669"/>
    <property type="project" value="UniProtKB-SubCell"/>
</dbReference>
<dbReference type="Pfam" id="PF02518">
    <property type="entry name" value="HATPase_c"/>
    <property type="match status" value="1"/>
</dbReference>
<dbReference type="InterPro" id="IPR003594">
    <property type="entry name" value="HATPase_dom"/>
</dbReference>
<dbReference type="SUPFAM" id="SSF53822">
    <property type="entry name" value="Periplasmic binding protein-like I"/>
    <property type="match status" value="1"/>
</dbReference>
<evidence type="ECO:0000256" key="11">
    <source>
        <dbReference type="ARBA" id="ARBA00022989"/>
    </source>
</evidence>
<dbReference type="SUPFAM" id="SSF47226">
    <property type="entry name" value="Histidine-containing phosphotransfer domain, HPT domain"/>
    <property type="match status" value="1"/>
</dbReference>
<dbReference type="SMART" id="SM00073">
    <property type="entry name" value="HPT"/>
    <property type="match status" value="1"/>
</dbReference>
<dbReference type="CDD" id="cd17546">
    <property type="entry name" value="REC_hyHK_CKI1_RcsC-like"/>
    <property type="match status" value="2"/>
</dbReference>
<dbReference type="InterPro" id="IPR008207">
    <property type="entry name" value="Sig_transdc_His_kin_Hpt_dom"/>
</dbReference>
<feature type="domain" description="Response regulatory" evidence="22">
    <location>
        <begin position="2089"/>
        <end position="2212"/>
    </location>
</feature>
<dbReference type="InterPro" id="IPR036097">
    <property type="entry name" value="HisK_dim/P_sf"/>
</dbReference>
<dbReference type="GO" id="GO:0005524">
    <property type="term" value="F:ATP binding"/>
    <property type="evidence" value="ECO:0007669"/>
    <property type="project" value="UniProtKB-KW"/>
</dbReference>
<dbReference type="CDD" id="cd00082">
    <property type="entry name" value="HisKA"/>
    <property type="match status" value="1"/>
</dbReference>
<gene>
    <name evidence="26" type="ORF">MAGMO_1507</name>
</gene>
<evidence type="ECO:0000256" key="2">
    <source>
        <dbReference type="ARBA" id="ARBA00004651"/>
    </source>
</evidence>
<dbReference type="Gene3D" id="3.30.565.10">
    <property type="entry name" value="Histidine kinase-like ATPase, C-terminal domain"/>
    <property type="match status" value="1"/>
</dbReference>
<feature type="transmembrane region" description="Helical" evidence="19">
    <location>
        <begin position="968"/>
        <end position="990"/>
    </location>
</feature>
<feature type="signal peptide" evidence="20">
    <location>
        <begin position="1"/>
        <end position="16"/>
    </location>
</feature>
<dbReference type="PANTHER" id="PTHR45339">
    <property type="entry name" value="HYBRID SIGNAL TRANSDUCTION HISTIDINE KINASE J"/>
    <property type="match status" value="1"/>
</dbReference>
<evidence type="ECO:0000259" key="23">
    <source>
        <dbReference type="PROSITE" id="PS50112"/>
    </source>
</evidence>
<evidence type="ECO:0000256" key="12">
    <source>
        <dbReference type="ARBA" id="ARBA00023012"/>
    </source>
</evidence>
<dbReference type="CDD" id="cd06324">
    <property type="entry name" value="PBP1_ABC_sugar_binding-like"/>
    <property type="match status" value="1"/>
</dbReference>
<feature type="domain" description="Histidine kinase" evidence="21">
    <location>
        <begin position="1849"/>
        <end position="2070"/>
    </location>
</feature>
<dbReference type="NCBIfam" id="TIGR00229">
    <property type="entry name" value="sensory_box"/>
    <property type="match status" value="3"/>
</dbReference>
<dbReference type="SUPFAM" id="SSF52172">
    <property type="entry name" value="CheY-like"/>
    <property type="match status" value="2"/>
</dbReference>
<proteinExistence type="predicted"/>
<dbReference type="InterPro" id="IPR013655">
    <property type="entry name" value="PAS_fold_3"/>
</dbReference>
<dbReference type="Pfam" id="PF08448">
    <property type="entry name" value="PAS_4"/>
    <property type="match status" value="1"/>
</dbReference>
<sequence length="2675" mass="295809">MLLWSTFCAASLSAKAASDAAVSGHHLALLIPRDDPFWSRLVTFAQKAAQDMGARLTVHPFADHSAQMEAEARKLIDAGVDGVIFPAFQGSGKRLLTLFEKAKIPSILINANLRDAKLWPRRDFSHWIGSVLPDDIQAGRLLIRQLVRYAEQQGRAPHHILAITGSPKDGSSSDRELGLRQFAGSHPMVAQTQVVAGDWSPEKAKSLFLKAIKKNPAISIVWCADDQMARAVADAIEKLNLPTPPLVGGVGWDIQSADYLRDGRQQVSVGGHFLDGAWAVVMLQDYLSGRDFSNHKLRYKSLMRTVSSQELERYSAYFTLKPASLSFYPYALRTSSETKRYRFDLKTALAKPIQQVAMGLTLAEQKWLRKQPSIRVGIMTNWPPVSFVNQLGDPIGISAELIELLNEKLGGRLQLVSGQWDVMLQSLQDRQLDAIMDITPNGERRRFIRFTEPYLNIPHVIIAQQKAQGLNDLAALEGRTLALERDFGNVAFFRQEYPSTPILTYRNTAAALEAVARGEADAYVGNRAAALYLINTQRLQGLKVVGKADGRTSLLTIGVRKDWPELHAVLQKALATVPEPQRFSMSQKWLAEQPLQQEMTQAIEGDSHLSLLRLALILLLMLLLLGSVMAWLIHRSQQQSGTKGVLQSESLRTFGLAAMGLFLTAALVLSWWGLERQEQAYRVQFGHNLRVVLETSNEGINLWRRSVAGHLESMAADPELIRLLNDPMLLGKHRAFRRLLDKKNYEQHGYSDLGIMLLDLDGELLGQTGDRVLGRLLRGHVTRWSAAKRALNQGTMQFPVFLQEESDGGASITRTVQFVLTPVQDALGKSQAILAMAMDANKALLPLLSRSRMVESGESYLFDGHGRLLTESRFMSALKQQGRIASDAQSAVGLVLNQGQGQGQGQGLTLPVAKALEGLDGHRIVGYRDYRGEQVLGAWQWHPKLGLGIATEVDESAAMAAFYSHTRMIWIIVGFTLLLAIVLTVLTLWMGERANRTLARARDELEERVEERTAELGTLSKHLKLALSSMTDGLFMLDADLNYVLYNARYPQLLQLPEGLVTIGGPVERVVRYLVHRGDYHKQDLEPFITQRLAQMGEREVVRLELNVPGGVVLDLRQSPTDSGGIVVTLTDITEQRRTAEAIREREERLNLALEGGDLGFWDVNLDTGETIVNDRYREIFGLPAGGYRILRDEWMELIHPEDRSMVERIGRDYRAGSLSHYEVEYRVILRGETRWLVSSGASVAYHANGTSRRMVGTVHDFTQRKQVEDALAASEQRSSLILSSVTDGIFGLDLEGKTSFVNPGAAQLLGYQVEELIGHSMHEMVHHSHADGSIYPAENCPMRKVLNAGESSSEISGEVLWRKDGSRFPVEYTAVPMRNEGKLVGAVVIFRDITQRLEQSAKLQEGELVKAQMAEVERFNRLATDREQRILELKDEVNDLCMQQGQAPYYTGVADEESALSEDRERADAVDEDALLPQEDHYSQIRSNFIKLLQQKQVQELFNDFCTSVGIPAAIIDLQGEVLAASRWQRACTDFHRVNSASCAKCLESDTKLAMNLKEGEQYAIYRCNNGMTDCASPINIDGHHIANCFIGQFHLQEPDEAFFIQQAAEYGFEPQAYIEAIHEAPVVDEEVLPSILGFLTGFARLVAALSMESRRSLDAEEALRQRIEGTQKERTYAMSLAEDAQQARAEIRRHQEHLEQLVEDRTADLTKSQQQLQSILDNSPALIYAKDLQGNYFLVNKKWKSTLGLQETEVDGKRDDEIFTPEIAQVLRENDIAVLESGGPMQLEETTQQADGEHTYISYKFPLFDTEGKVYAICGISQDITELKQAKEVADAANKAKSDFLANMSHEIRTPMNAIIGMSHLCLQTPLNSRQRNYIQKVHRSAESLLGIINDILDFSKIEAGKLEMEVIDFHLEDVLDNLANLVGLKAEEKGVELLFQTEPGQPTALVGDPLRLGQILTNLGNNAVKFTEQGEIIVSAKVLQADAQRVKYQFSVKDSGIGISAEQQAKLFTSFSQADTSTTRKYGGTGLGLTICKRLVELMEGDIWMESQQGEGSCFYFTAQFDIQAKPQQRLIIDRDGLAGLRVLVVDDNASAREILSGMALSFGLEVDLAESGQQALEAITQAEVQQLPYDVVLMDWRMPGMDGVACVNQLQSQQSAHPPAVIMVTAYGRDEAIQAATEQHVEIGAVLTKPVTPSTLLDAIGETLGRGLVRRVGGAGDQQRSAEHEANKLRGARVLLVEDNEINQELALELLANGGVIADLAENGQKALEKLERKRYDGILMDIQMPVMDGYAAAQAIRVQEAFAELPIIAMTANAMAGDREKVLAVGMNDHIAKPINVREMFATMARWITPAEPLAADEPLPTAAAVEFGQAPEEAALPQLLGLDLQAGLARTEGNQKLYGRLLCKFTASQGEFVPRMEQALADGVGEAAVRTAHTLKGVAGNLGMGPLQQAAQKLEALCDQAAEQDVIRTELELVAQQLEPILDGLNQWQQSLQLQSSRRAGVATTMDRERVANLLKEVRAGLEDDDSAVVDLMEQLEPLLAGHELATYSEAIQQAVEGYDFDAALEQMQQLDDAFAVLAEGSDEREPARPEASAEALAPLLAELRSLLEEDDSEATEKVDALEPLLGSGPYGVMVRKIGSLIGEYDFEAALAQLGELEAALDKTQ</sequence>
<dbReference type="Gene3D" id="3.40.190.10">
    <property type="entry name" value="Periplasmic binding protein-like II"/>
    <property type="match status" value="2"/>
</dbReference>
<dbReference type="PANTHER" id="PTHR45339:SF1">
    <property type="entry name" value="HYBRID SIGNAL TRANSDUCTION HISTIDINE KINASE J"/>
    <property type="match status" value="1"/>
</dbReference>
<dbReference type="SMART" id="SM00086">
    <property type="entry name" value="PAC"/>
    <property type="match status" value="3"/>
</dbReference>
<evidence type="ECO:0000256" key="8">
    <source>
        <dbReference type="ARBA" id="ARBA00022741"/>
    </source>
</evidence>
<evidence type="ECO:0000259" key="25">
    <source>
        <dbReference type="PROSITE" id="PS50894"/>
    </source>
</evidence>
<organism evidence="26">
    <name type="scientific">Magnetococcus massalia (strain MO-1)</name>
    <dbReference type="NCBI Taxonomy" id="451514"/>
    <lineage>
        <taxon>Bacteria</taxon>
        <taxon>Pseudomonadati</taxon>
        <taxon>Pseudomonadota</taxon>
        <taxon>Magnetococcia</taxon>
        <taxon>Magnetococcales</taxon>
        <taxon>Magnetococcaceae</taxon>
        <taxon>Magnetococcus</taxon>
    </lineage>
</organism>
<dbReference type="InterPro" id="IPR011006">
    <property type="entry name" value="CheY-like_superfamily"/>
</dbReference>
<dbReference type="PROSITE" id="PS50894">
    <property type="entry name" value="HPT"/>
    <property type="match status" value="1"/>
</dbReference>
<evidence type="ECO:0000256" key="1">
    <source>
        <dbReference type="ARBA" id="ARBA00000085"/>
    </source>
</evidence>
<dbReference type="Pfam" id="PF00072">
    <property type="entry name" value="Response_reg"/>
    <property type="match status" value="2"/>
</dbReference>
<feature type="coiled-coil region" evidence="18">
    <location>
        <begin position="991"/>
        <end position="1022"/>
    </location>
</feature>